<evidence type="ECO:0000313" key="1">
    <source>
        <dbReference type="EMBL" id="GIY98139.1"/>
    </source>
</evidence>
<organism evidence="1 2">
    <name type="scientific">Caerostris extrusa</name>
    <name type="common">Bark spider</name>
    <name type="synonym">Caerostris bankana</name>
    <dbReference type="NCBI Taxonomy" id="172846"/>
    <lineage>
        <taxon>Eukaryota</taxon>
        <taxon>Metazoa</taxon>
        <taxon>Ecdysozoa</taxon>
        <taxon>Arthropoda</taxon>
        <taxon>Chelicerata</taxon>
        <taxon>Arachnida</taxon>
        <taxon>Araneae</taxon>
        <taxon>Araneomorphae</taxon>
        <taxon>Entelegynae</taxon>
        <taxon>Araneoidea</taxon>
        <taxon>Araneidae</taxon>
        <taxon>Caerostris</taxon>
    </lineage>
</organism>
<comment type="caution">
    <text evidence="1">The sequence shown here is derived from an EMBL/GenBank/DDBJ whole genome shotgun (WGS) entry which is preliminary data.</text>
</comment>
<proteinExistence type="predicted"/>
<accession>A0AAV4XTS9</accession>
<dbReference type="EMBL" id="BPLR01000888">
    <property type="protein sequence ID" value="GIY98139.1"/>
    <property type="molecule type" value="Genomic_DNA"/>
</dbReference>
<evidence type="ECO:0000313" key="2">
    <source>
        <dbReference type="Proteomes" id="UP001054945"/>
    </source>
</evidence>
<reference evidence="1 2" key="1">
    <citation type="submission" date="2021-06" db="EMBL/GenBank/DDBJ databases">
        <title>Caerostris extrusa draft genome.</title>
        <authorList>
            <person name="Kono N."/>
            <person name="Arakawa K."/>
        </authorList>
    </citation>
    <scope>NUCLEOTIDE SEQUENCE [LARGE SCALE GENOMIC DNA]</scope>
</reference>
<dbReference type="Proteomes" id="UP001054945">
    <property type="component" value="Unassembled WGS sequence"/>
</dbReference>
<keyword evidence="2" id="KW-1185">Reference proteome</keyword>
<protein>
    <submittedName>
        <fullName evidence="1">Uncharacterized protein</fullName>
    </submittedName>
</protein>
<dbReference type="AlphaFoldDB" id="A0AAV4XTS9"/>
<name>A0AAV4XTS9_CAEEX</name>
<sequence length="85" mass="9732">MRTGALEMTPRSHFRSSLAAPLGAVQRFLQRDATWGDKGGRNSECYSKFGSWVWRECDMRSNKSRELHPLPPLHLLVAAHPEFNH</sequence>
<gene>
    <name evidence="1" type="ORF">CEXT_361301</name>
</gene>